<feature type="transmembrane region" description="Helical" evidence="8">
    <location>
        <begin position="284"/>
        <end position="304"/>
    </location>
</feature>
<feature type="transmembrane region" description="Helical" evidence="8">
    <location>
        <begin position="316"/>
        <end position="337"/>
    </location>
</feature>
<keyword evidence="5 8" id="KW-1133">Transmembrane helix</keyword>
<feature type="transmembrane region" description="Helical" evidence="8">
    <location>
        <begin position="82"/>
        <end position="110"/>
    </location>
</feature>
<evidence type="ECO:0000313" key="10">
    <source>
        <dbReference type="EMBL" id="KID92458.1"/>
    </source>
</evidence>
<comment type="similarity">
    <text evidence="2">Belongs to the major facilitator superfamily. Monocarboxylate porter (TC 2.A.1.13) family.</text>
</comment>
<feature type="region of interest" description="Disordered" evidence="7">
    <location>
        <begin position="1"/>
        <end position="22"/>
    </location>
</feature>
<evidence type="ECO:0000256" key="6">
    <source>
        <dbReference type="ARBA" id="ARBA00023136"/>
    </source>
</evidence>
<keyword evidence="6 8" id="KW-0472">Membrane</keyword>
<protein>
    <submittedName>
        <fullName evidence="10">Monocarboxylate permease-like protein</fullName>
    </submittedName>
</protein>
<keyword evidence="3" id="KW-0813">Transport</keyword>
<dbReference type="InterPro" id="IPR050327">
    <property type="entry name" value="Proton-linked_MCT"/>
</dbReference>
<dbReference type="InterPro" id="IPR036259">
    <property type="entry name" value="MFS_trans_sf"/>
</dbReference>
<keyword evidence="4 8" id="KW-0812">Transmembrane</keyword>
<feature type="domain" description="Major facilitator superfamily (MFS) profile" evidence="9">
    <location>
        <begin position="82"/>
        <end position="473"/>
    </location>
</feature>
<dbReference type="Pfam" id="PF07690">
    <property type="entry name" value="MFS_1"/>
    <property type="match status" value="1"/>
</dbReference>
<proteinExistence type="inferred from homology"/>
<feature type="transmembrane region" description="Helical" evidence="8">
    <location>
        <begin position="152"/>
        <end position="170"/>
    </location>
</feature>
<dbReference type="InterPro" id="IPR011701">
    <property type="entry name" value="MFS"/>
</dbReference>
<dbReference type="OrthoDB" id="5667at2759"/>
<evidence type="ECO:0000256" key="4">
    <source>
        <dbReference type="ARBA" id="ARBA00022692"/>
    </source>
</evidence>
<feature type="transmembrane region" description="Helical" evidence="8">
    <location>
        <begin position="376"/>
        <end position="399"/>
    </location>
</feature>
<dbReference type="Gene3D" id="1.20.1250.20">
    <property type="entry name" value="MFS general substrate transporter like domains"/>
    <property type="match status" value="2"/>
</dbReference>
<dbReference type="AlphaFoldDB" id="A0A0B4HAL0"/>
<comment type="caution">
    <text evidence="10">The sequence shown here is derived from an EMBL/GenBank/DDBJ whole genome shotgun (WGS) entry which is preliminary data.</text>
</comment>
<dbReference type="Proteomes" id="UP000031192">
    <property type="component" value="Unassembled WGS sequence"/>
</dbReference>
<feature type="transmembrane region" description="Helical" evidence="8">
    <location>
        <begin position="211"/>
        <end position="229"/>
    </location>
</feature>
<dbReference type="HOGENOM" id="CLU_001265_1_0_1"/>
<evidence type="ECO:0000256" key="8">
    <source>
        <dbReference type="SAM" id="Phobius"/>
    </source>
</evidence>
<feature type="transmembrane region" description="Helical" evidence="8">
    <location>
        <begin position="349"/>
        <end position="370"/>
    </location>
</feature>
<dbReference type="PROSITE" id="PS50850">
    <property type="entry name" value="MFS"/>
    <property type="match status" value="1"/>
</dbReference>
<sequence>MPFAKSEKTVDGTMSSTESLGSTTLCLSSCPSDHQLGEKQPQPTAARASRSILKHGVPSADPEATATEAGNDAHYPDGGLRAWLVVLGGWCASFCTFGLLNCSGVFVEYYASGPLAHHDASAISWITAVQAFLMISASTVFGRVFDNYGPKWLLGPGAAFLLFGLVMMSFCTEYRQFFLAQSVAAGLGSSAVFSASMPCVASWFSRRRSAAYGIMAAGGSVGGVVLPITMDRLIRGFGFPWMMRTLACVFLPLLTVACCTVRARLPPRPRPFKLTDCFGALGDIRMAATTAAFFFFMVGMWLPFNFALLQARAAGAPAALIPYLLPILNAASIFGRIIPGIAADKLGRFNVMIFIGFLSALSCLAVWIPVRNAAGIIVFLAVFGFSSGGFISLSATLIAQISDISQIGTKVGTAFAVMSLGALVGSPVGGALVAADDGNYLGMQLFCGLSLLASTCTFVVVRFLLVGSKLSVV</sequence>
<dbReference type="GO" id="GO:0016020">
    <property type="term" value="C:membrane"/>
    <property type="evidence" value="ECO:0007669"/>
    <property type="project" value="UniProtKB-SubCell"/>
</dbReference>
<evidence type="ECO:0000256" key="5">
    <source>
        <dbReference type="ARBA" id="ARBA00022989"/>
    </source>
</evidence>
<feature type="transmembrane region" description="Helical" evidence="8">
    <location>
        <begin position="441"/>
        <end position="465"/>
    </location>
</feature>
<dbReference type="PANTHER" id="PTHR11360:SF224">
    <property type="entry name" value="MAJOR FACILITATOR SUPERFAMILY (MFS) PROFILE DOMAIN-CONTAINING PROTEIN-RELATED"/>
    <property type="match status" value="1"/>
</dbReference>
<feature type="transmembrane region" description="Helical" evidence="8">
    <location>
        <begin position="182"/>
        <end position="204"/>
    </location>
</feature>
<dbReference type="PANTHER" id="PTHR11360">
    <property type="entry name" value="MONOCARBOXYLATE TRANSPORTER"/>
    <property type="match status" value="1"/>
</dbReference>
<feature type="transmembrane region" description="Helical" evidence="8">
    <location>
        <begin position="411"/>
        <end position="435"/>
    </location>
</feature>
<dbReference type="SUPFAM" id="SSF103473">
    <property type="entry name" value="MFS general substrate transporter"/>
    <property type="match status" value="1"/>
</dbReference>
<evidence type="ECO:0000259" key="9">
    <source>
        <dbReference type="PROSITE" id="PS50850"/>
    </source>
</evidence>
<keyword evidence="11" id="KW-1185">Reference proteome</keyword>
<accession>A0A0B4HAL0</accession>
<dbReference type="InterPro" id="IPR020846">
    <property type="entry name" value="MFS_dom"/>
</dbReference>
<comment type="subcellular location">
    <subcellularLocation>
        <location evidence="1">Membrane</location>
        <topology evidence="1">Multi-pass membrane protein</topology>
    </subcellularLocation>
</comment>
<dbReference type="EMBL" id="AZNH01000001">
    <property type="protein sequence ID" value="KID92458.1"/>
    <property type="molecule type" value="Genomic_DNA"/>
</dbReference>
<organism evidence="10 11">
    <name type="scientific">Metarhizium guizhouense (strain ARSEF 977)</name>
    <dbReference type="NCBI Taxonomy" id="1276136"/>
    <lineage>
        <taxon>Eukaryota</taxon>
        <taxon>Fungi</taxon>
        <taxon>Dikarya</taxon>
        <taxon>Ascomycota</taxon>
        <taxon>Pezizomycotina</taxon>
        <taxon>Sordariomycetes</taxon>
        <taxon>Hypocreomycetidae</taxon>
        <taxon>Hypocreales</taxon>
        <taxon>Clavicipitaceae</taxon>
        <taxon>Metarhizium</taxon>
    </lineage>
</organism>
<feature type="transmembrane region" description="Helical" evidence="8">
    <location>
        <begin position="122"/>
        <end position="145"/>
    </location>
</feature>
<evidence type="ECO:0000256" key="3">
    <source>
        <dbReference type="ARBA" id="ARBA00022448"/>
    </source>
</evidence>
<evidence type="ECO:0000256" key="2">
    <source>
        <dbReference type="ARBA" id="ARBA00006727"/>
    </source>
</evidence>
<feature type="transmembrane region" description="Helical" evidence="8">
    <location>
        <begin position="241"/>
        <end position="263"/>
    </location>
</feature>
<name>A0A0B4HAL0_METGA</name>
<evidence type="ECO:0000256" key="1">
    <source>
        <dbReference type="ARBA" id="ARBA00004141"/>
    </source>
</evidence>
<gene>
    <name evidence="10" type="ORF">MGU_00047</name>
</gene>
<evidence type="ECO:0000256" key="7">
    <source>
        <dbReference type="SAM" id="MobiDB-lite"/>
    </source>
</evidence>
<evidence type="ECO:0000313" key="11">
    <source>
        <dbReference type="Proteomes" id="UP000031192"/>
    </source>
</evidence>
<dbReference type="GO" id="GO:0022857">
    <property type="term" value="F:transmembrane transporter activity"/>
    <property type="evidence" value="ECO:0007669"/>
    <property type="project" value="InterPro"/>
</dbReference>
<reference evidence="10 11" key="1">
    <citation type="journal article" date="2014" name="Proc. Natl. Acad. Sci. U.S.A.">
        <title>Trajectory and genomic determinants of fungal-pathogen speciation and host adaptation.</title>
        <authorList>
            <person name="Hu X."/>
            <person name="Xiao G."/>
            <person name="Zheng P."/>
            <person name="Shang Y."/>
            <person name="Su Y."/>
            <person name="Zhang X."/>
            <person name="Liu X."/>
            <person name="Zhan S."/>
            <person name="St Leger R.J."/>
            <person name="Wang C."/>
        </authorList>
    </citation>
    <scope>NUCLEOTIDE SEQUENCE [LARGE SCALE GENOMIC DNA]</scope>
    <source>
        <strain evidence="10 11">ARSEF 977</strain>
    </source>
</reference>
<feature type="compositionally biased region" description="Basic and acidic residues" evidence="7">
    <location>
        <begin position="1"/>
        <end position="10"/>
    </location>
</feature>